<dbReference type="Pfam" id="PF00912">
    <property type="entry name" value="Transgly"/>
    <property type="match status" value="1"/>
</dbReference>
<feature type="region of interest" description="Disordered" evidence="6">
    <location>
        <begin position="1"/>
        <end position="76"/>
    </location>
</feature>
<evidence type="ECO:0000256" key="7">
    <source>
        <dbReference type="SAM" id="Phobius"/>
    </source>
</evidence>
<keyword evidence="5" id="KW-0046">Antibiotic resistance</keyword>
<keyword evidence="3" id="KW-0808">Transferase</keyword>
<name>A0ABT7E738_9FIRM</name>
<feature type="domain" description="Glycosyl transferase family 51" evidence="8">
    <location>
        <begin position="124"/>
        <end position="287"/>
    </location>
</feature>
<reference evidence="9 10" key="1">
    <citation type="submission" date="2023-05" db="EMBL/GenBank/DDBJ databases">
        <title>Rombocin, a short stable natural nisin variant, displays selective antimicrobial activity against Listeria monocytogenes and employs dual mode of action to kill target bacterial strains.</title>
        <authorList>
            <person name="Wambui J."/>
            <person name="Stephan R."/>
            <person name="Kuipers O.P."/>
        </authorList>
    </citation>
    <scope>NUCLEOTIDE SEQUENCE [LARGE SCALE GENOMIC DNA]</scope>
    <source>
        <strain evidence="9 10">RC002</strain>
    </source>
</reference>
<dbReference type="EMBL" id="JASKYM010000001">
    <property type="protein sequence ID" value="MDK2562742.1"/>
    <property type="molecule type" value="Genomic_DNA"/>
</dbReference>
<evidence type="ECO:0000313" key="9">
    <source>
        <dbReference type="EMBL" id="MDK2562742.1"/>
    </source>
</evidence>
<dbReference type="PANTHER" id="PTHR32282:SF33">
    <property type="entry name" value="PEPTIDOGLYCAN GLYCOSYLTRANSFERASE"/>
    <property type="match status" value="1"/>
</dbReference>
<dbReference type="Proteomes" id="UP001301012">
    <property type="component" value="Unassembled WGS sequence"/>
</dbReference>
<evidence type="ECO:0000256" key="1">
    <source>
        <dbReference type="ARBA" id="ARBA00004401"/>
    </source>
</evidence>
<keyword evidence="10" id="KW-1185">Reference proteome</keyword>
<evidence type="ECO:0000256" key="5">
    <source>
        <dbReference type="ARBA" id="ARBA00023251"/>
    </source>
</evidence>
<keyword evidence="4" id="KW-0735">Signal-anchor</keyword>
<evidence type="ECO:0000256" key="6">
    <source>
        <dbReference type="SAM" id="MobiDB-lite"/>
    </source>
</evidence>
<dbReference type="PANTHER" id="PTHR32282">
    <property type="entry name" value="BINDING PROTEIN TRANSPEPTIDASE, PUTATIVE-RELATED"/>
    <property type="match status" value="1"/>
</dbReference>
<comment type="subcellular location">
    <subcellularLocation>
        <location evidence="1">Cell membrane</location>
        <topology evidence="1">Single-pass type II membrane protein</topology>
    </subcellularLocation>
</comment>
<organism evidence="9 10">
    <name type="scientific">Romboutsia sedimentorum</name>
    <dbReference type="NCBI Taxonomy" id="1368474"/>
    <lineage>
        <taxon>Bacteria</taxon>
        <taxon>Bacillati</taxon>
        <taxon>Bacillota</taxon>
        <taxon>Clostridia</taxon>
        <taxon>Peptostreptococcales</taxon>
        <taxon>Peptostreptococcaceae</taxon>
        <taxon>Romboutsia</taxon>
    </lineage>
</organism>
<evidence type="ECO:0000256" key="4">
    <source>
        <dbReference type="ARBA" id="ARBA00022968"/>
    </source>
</evidence>
<dbReference type="InterPro" id="IPR023346">
    <property type="entry name" value="Lysozyme-like_dom_sf"/>
</dbReference>
<protein>
    <recommendedName>
        <fullName evidence="2">Penicillin-binding protein 1A</fullName>
    </recommendedName>
</protein>
<dbReference type="InterPro" id="IPR050396">
    <property type="entry name" value="Glycosyltr_51/Transpeptidase"/>
</dbReference>
<proteinExistence type="predicted"/>
<keyword evidence="7" id="KW-0472">Membrane</keyword>
<feature type="compositionally biased region" description="Basic and acidic residues" evidence="6">
    <location>
        <begin position="24"/>
        <end position="47"/>
    </location>
</feature>
<gene>
    <name evidence="9" type="ORF">QOZ84_04200</name>
</gene>
<sequence>MSYYNDDQNKIRRKKVSSSNSNKEPLKNIKSNDKKKEINNIKRERQSVNKPNKNINKKLDAKQNISRQNKKRLKRKKKLSNIAKKVLVIALLFLVVLSVVGSVIVFTVLKDSPNVTSELLKQNYISSEVAAEDRIPKYLKDAVVSIEDERFYKHNGVDEISLARSLVHNLFTKTTQGGSTIEMQISKNLLTNNDKTIKRKMKDIYNATSMNKNMSKQDILAVYLNNIYLGKSSYGVSKGSRAYFGKNVSDLNLAECAMLAGITNSPARYSKHTEAKKRQETILYKMKELGYINEKEYSDALIQDVPFKSEIE</sequence>
<dbReference type="RefSeq" id="WP_284131704.1">
    <property type="nucleotide sequence ID" value="NZ_JASKYM010000001.1"/>
</dbReference>
<evidence type="ECO:0000256" key="2">
    <source>
        <dbReference type="ARBA" id="ARBA00018638"/>
    </source>
</evidence>
<accession>A0ABT7E738</accession>
<feature type="transmembrane region" description="Helical" evidence="7">
    <location>
        <begin position="86"/>
        <end position="109"/>
    </location>
</feature>
<dbReference type="SUPFAM" id="SSF53955">
    <property type="entry name" value="Lysozyme-like"/>
    <property type="match status" value="1"/>
</dbReference>
<dbReference type="Gene3D" id="1.10.3810.10">
    <property type="entry name" value="Biosynthetic peptidoglycan transglycosylase-like"/>
    <property type="match status" value="1"/>
</dbReference>
<comment type="caution">
    <text evidence="9">The sequence shown here is derived from an EMBL/GenBank/DDBJ whole genome shotgun (WGS) entry which is preliminary data.</text>
</comment>
<keyword evidence="7" id="KW-0812">Transmembrane</keyword>
<keyword evidence="7" id="KW-1133">Transmembrane helix</keyword>
<dbReference type="InterPro" id="IPR036950">
    <property type="entry name" value="PBP_transglycosylase"/>
</dbReference>
<evidence type="ECO:0000256" key="3">
    <source>
        <dbReference type="ARBA" id="ARBA00022679"/>
    </source>
</evidence>
<evidence type="ECO:0000313" key="10">
    <source>
        <dbReference type="Proteomes" id="UP001301012"/>
    </source>
</evidence>
<dbReference type="InterPro" id="IPR001264">
    <property type="entry name" value="Glyco_trans_51"/>
</dbReference>
<evidence type="ECO:0000259" key="8">
    <source>
        <dbReference type="Pfam" id="PF00912"/>
    </source>
</evidence>